<evidence type="ECO:0000256" key="2">
    <source>
        <dbReference type="ARBA" id="ARBA00022475"/>
    </source>
</evidence>
<organism evidence="7 8">
    <name type="scientific">Piscinibacter sakaiensis</name>
    <name type="common">Ideonella sakaiensis</name>
    <dbReference type="NCBI Taxonomy" id="1547922"/>
    <lineage>
        <taxon>Bacteria</taxon>
        <taxon>Pseudomonadati</taxon>
        <taxon>Pseudomonadota</taxon>
        <taxon>Betaproteobacteria</taxon>
        <taxon>Burkholderiales</taxon>
        <taxon>Sphaerotilaceae</taxon>
        <taxon>Piscinibacter</taxon>
    </lineage>
</organism>
<dbReference type="AlphaFoldDB" id="A0A0K8P7L7"/>
<dbReference type="Proteomes" id="UP000037660">
    <property type="component" value="Unassembled WGS sequence"/>
</dbReference>
<accession>A0A0K8P7L7</accession>
<dbReference type="RefSeq" id="WP_054022488.1">
    <property type="nucleotide sequence ID" value="NZ_BBYR01000082.1"/>
</dbReference>
<proteinExistence type="predicted"/>
<keyword evidence="4 6" id="KW-1133">Transmembrane helix</keyword>
<feature type="transmembrane region" description="Helical" evidence="6">
    <location>
        <begin position="254"/>
        <end position="271"/>
    </location>
</feature>
<dbReference type="InterPro" id="IPR001851">
    <property type="entry name" value="ABC_transp_permease"/>
</dbReference>
<comment type="subcellular location">
    <subcellularLocation>
        <location evidence="1">Cell membrane</location>
        <topology evidence="1">Multi-pass membrane protein</topology>
    </subcellularLocation>
</comment>
<keyword evidence="2" id="KW-1003">Cell membrane</keyword>
<feature type="transmembrane region" description="Helical" evidence="6">
    <location>
        <begin position="151"/>
        <end position="174"/>
    </location>
</feature>
<name>A0A0K8P7L7_PISS1</name>
<dbReference type="GO" id="GO:0005886">
    <property type="term" value="C:plasma membrane"/>
    <property type="evidence" value="ECO:0007669"/>
    <property type="project" value="UniProtKB-SubCell"/>
</dbReference>
<feature type="transmembrane region" description="Helical" evidence="6">
    <location>
        <begin position="91"/>
        <end position="113"/>
    </location>
</feature>
<gene>
    <name evidence="7" type="ORF">ISF6_5184</name>
</gene>
<dbReference type="OrthoDB" id="9792579at2"/>
<sequence length="325" mass="33542">MDEVLVGTLVASTLRVSVPLILCALAGVLCERAGVIDLGLEGKMLSTAFAAAAVGAVTQSLPLALAVALAVGIALSLLHGYACVSHRGDQVVLGMAITMTAAGLTVVLGIAWFQLGGQTPPLPDAVRLDRWFVGAGEVVAGWPLVGRALSIAFFGHTALVYLSLVAVAAVWWLLYRTRFGLRLRAAGENPAMVDAAGVSVLRLRYAALMLNGGLCALAGASLVLVQNPSFIPNMTAGRGYMALAAMIFGKWHPVGALGACLLFGFLDAVSIRLQGVALPPGLGGGEVPVQAIQALPYVLTVVLLAGFIGRSRAPAALGRPYLKER</sequence>
<feature type="transmembrane region" description="Helical" evidence="6">
    <location>
        <begin position="291"/>
        <end position="309"/>
    </location>
</feature>
<evidence type="ECO:0000313" key="8">
    <source>
        <dbReference type="Proteomes" id="UP000037660"/>
    </source>
</evidence>
<dbReference type="GO" id="GO:0022857">
    <property type="term" value="F:transmembrane transporter activity"/>
    <property type="evidence" value="ECO:0007669"/>
    <property type="project" value="InterPro"/>
</dbReference>
<evidence type="ECO:0000256" key="5">
    <source>
        <dbReference type="ARBA" id="ARBA00023136"/>
    </source>
</evidence>
<dbReference type="CDD" id="cd06580">
    <property type="entry name" value="TM_PBP1_transp_TpRbsC_like"/>
    <property type="match status" value="1"/>
</dbReference>
<keyword evidence="3 6" id="KW-0812">Transmembrane</keyword>
<evidence type="ECO:0000256" key="1">
    <source>
        <dbReference type="ARBA" id="ARBA00004651"/>
    </source>
</evidence>
<feature type="transmembrane region" description="Helical" evidence="6">
    <location>
        <begin position="50"/>
        <end position="79"/>
    </location>
</feature>
<evidence type="ECO:0000256" key="6">
    <source>
        <dbReference type="SAM" id="Phobius"/>
    </source>
</evidence>
<comment type="caution">
    <text evidence="7">The sequence shown here is derived from an EMBL/GenBank/DDBJ whole genome shotgun (WGS) entry which is preliminary data.</text>
</comment>
<dbReference type="PANTHER" id="PTHR43370">
    <property type="entry name" value="SUGAR ABC TRANSPORTER INTEGRAL MEMBRANE PROTEIN-RELATED"/>
    <property type="match status" value="1"/>
</dbReference>
<reference evidence="8" key="1">
    <citation type="submission" date="2015-07" db="EMBL/GenBank/DDBJ databases">
        <title>Discovery of a poly(ethylene terephthalate assimilation.</title>
        <authorList>
            <person name="Yoshida S."/>
            <person name="Hiraga K."/>
            <person name="Takehana T."/>
            <person name="Taniguchi I."/>
            <person name="Yamaji H."/>
            <person name="Maeda Y."/>
            <person name="Toyohara K."/>
            <person name="Miyamoto K."/>
            <person name="Kimura Y."/>
            <person name="Oda K."/>
        </authorList>
    </citation>
    <scope>NUCLEOTIDE SEQUENCE [LARGE SCALE GENOMIC DNA]</scope>
    <source>
        <strain evidence="8">NBRC 110686 / TISTR 2288 / 201-F6</strain>
    </source>
</reference>
<reference evidence="7 8" key="2">
    <citation type="journal article" date="2016" name="Science">
        <title>A bacterium that degrades and assimilates poly(ethylene terephthalate).</title>
        <authorList>
            <person name="Yoshida S."/>
            <person name="Hiraga K."/>
            <person name="Takehana T."/>
            <person name="Taniguchi I."/>
            <person name="Yamaji H."/>
            <person name="Maeda Y."/>
            <person name="Toyohara K."/>
            <person name="Miyamoto K."/>
            <person name="Kimura Y."/>
            <person name="Oda K."/>
        </authorList>
    </citation>
    <scope>NUCLEOTIDE SEQUENCE [LARGE SCALE GENOMIC DNA]</scope>
    <source>
        <strain evidence="8">NBRC 110686 / TISTR 2288 / 201-F6</strain>
    </source>
</reference>
<dbReference type="Pfam" id="PF02653">
    <property type="entry name" value="BPD_transp_2"/>
    <property type="match status" value="1"/>
</dbReference>
<evidence type="ECO:0000313" key="7">
    <source>
        <dbReference type="EMBL" id="GAP38631.1"/>
    </source>
</evidence>
<dbReference type="STRING" id="1547922.ISF6_5184"/>
<dbReference type="EMBL" id="BBYR01000082">
    <property type="protein sequence ID" value="GAP38631.1"/>
    <property type="molecule type" value="Genomic_DNA"/>
</dbReference>
<keyword evidence="8" id="KW-1185">Reference proteome</keyword>
<dbReference type="PANTHER" id="PTHR43370:SF2">
    <property type="entry name" value="ABC TRANSPORTER PERMEASE PROTEIN"/>
    <property type="match status" value="1"/>
</dbReference>
<keyword evidence="5 6" id="KW-0472">Membrane</keyword>
<evidence type="ECO:0000256" key="3">
    <source>
        <dbReference type="ARBA" id="ARBA00022692"/>
    </source>
</evidence>
<protein>
    <submittedName>
        <fullName evidence="7">Putative nucleoside ABC transporter, permease 2 component</fullName>
    </submittedName>
</protein>
<evidence type="ECO:0000256" key="4">
    <source>
        <dbReference type="ARBA" id="ARBA00022989"/>
    </source>
</evidence>